<feature type="transmembrane region" description="Helical" evidence="1">
    <location>
        <begin position="55"/>
        <end position="73"/>
    </location>
</feature>
<feature type="transmembrane region" description="Helical" evidence="1">
    <location>
        <begin position="28"/>
        <end position="49"/>
    </location>
</feature>
<dbReference type="AlphaFoldDB" id="D6GTD0"/>
<dbReference type="KEGG" id="faa:HMPREF0389_01368"/>
<evidence type="ECO:0008006" key="4">
    <source>
        <dbReference type="Google" id="ProtNLM"/>
    </source>
</evidence>
<reference evidence="3" key="1">
    <citation type="submission" date="2010-12" db="EMBL/GenBank/DDBJ databases">
        <title>The genome sequence of Filifactor alocis strain ATCC 35896.</title>
        <authorList>
            <consortium name="The Broad Institute Genome Sequencing Platform"/>
            <person name="Ward D."/>
            <person name="Earl A."/>
            <person name="Feldgarden M."/>
            <person name="Young S.K."/>
            <person name="Gargeya S."/>
            <person name="Zeng Q."/>
            <person name="Alvarado L."/>
            <person name="Berlin A."/>
            <person name="Bochicchio J."/>
            <person name="Chapman S.B."/>
            <person name="Chen Z."/>
            <person name="Freedman E."/>
            <person name="Gellesch M."/>
            <person name="Goldberg J."/>
            <person name="Griggs A."/>
            <person name="Gujja S."/>
            <person name="Heilman E."/>
            <person name="Heiman D."/>
            <person name="Howarth C."/>
            <person name="Mehta T."/>
            <person name="Neiman D."/>
            <person name="Pearson M."/>
            <person name="Roberts A."/>
            <person name="Saif S."/>
            <person name="Shea T."/>
            <person name="Shenoy N."/>
            <person name="Sisk P."/>
            <person name="Stolte C."/>
            <person name="Sykes S."/>
            <person name="White J."/>
            <person name="Yandava C."/>
            <person name="Izard J."/>
            <person name="Blanton J.M."/>
            <person name="Baranova O.V."/>
            <person name="Tanner A.C."/>
            <person name="Dewhirst F.E."/>
            <person name="Haas B."/>
            <person name="Nusbaum C."/>
            <person name="Birren B."/>
        </authorList>
    </citation>
    <scope>NUCLEOTIDE SEQUENCE [LARGE SCALE GENOMIC DNA]</scope>
    <source>
        <strain evidence="3">ATCC 35896 / D40 B5</strain>
    </source>
</reference>
<sequence>MNQLLQYGKKHTPSIIRWNAKKLPQEKYYVLILLFFGVVYFGFSFVLLKNSLWDAAFFSISRMTILLITYKLLRELSPDMQINYYFTMMMTASVLCFPWELYWWGTLFLLWTSRILTRSSGEESSNFELVILFLTSFLLFIFSSFIYPLNLCVALSLDFYFDKSRKKNLVPAILSAILSCTWFIRIYGITKTELSLFWIAIVLIAGVLFIFRISILKHILSKDDKDKRMLQPKRIKSANANLIITLLLFAIGYGKTSELAHLWIMVLCISLPYWKDIYKIHRNEYS</sequence>
<keyword evidence="1" id="KW-0812">Transmembrane</keyword>
<gene>
    <name evidence="2" type="ordered locus">HMPREF0389_01368</name>
</gene>
<evidence type="ECO:0000313" key="3">
    <source>
        <dbReference type="Proteomes" id="UP000007468"/>
    </source>
</evidence>
<accession>D6GTD0</accession>
<feature type="transmembrane region" description="Helical" evidence="1">
    <location>
        <begin position="237"/>
        <end position="254"/>
    </location>
</feature>
<feature type="transmembrane region" description="Helical" evidence="1">
    <location>
        <begin position="85"/>
        <end position="111"/>
    </location>
</feature>
<protein>
    <recommendedName>
        <fullName evidence="4">Beta-carotene 15,15'-monooxygenase</fullName>
    </recommendedName>
</protein>
<dbReference type="OrthoDB" id="9899274at2"/>
<organism evidence="2 3">
    <name type="scientific">Filifactor alocis (strain ATCC 35896 / CCUG 47790 / D40 B5)</name>
    <name type="common">Fusobacterium alocis</name>
    <dbReference type="NCBI Taxonomy" id="546269"/>
    <lineage>
        <taxon>Bacteria</taxon>
        <taxon>Bacillati</taxon>
        <taxon>Bacillota</taxon>
        <taxon>Clostridia</taxon>
        <taxon>Peptostreptococcales</taxon>
        <taxon>Filifactoraceae</taxon>
        <taxon>Filifactor</taxon>
    </lineage>
</organism>
<dbReference type="eggNOG" id="ENOG50349R1">
    <property type="taxonomic scope" value="Bacteria"/>
</dbReference>
<evidence type="ECO:0000256" key="1">
    <source>
        <dbReference type="SAM" id="Phobius"/>
    </source>
</evidence>
<keyword evidence="1" id="KW-1133">Transmembrane helix</keyword>
<feature type="transmembrane region" description="Helical" evidence="1">
    <location>
        <begin position="260"/>
        <end position="278"/>
    </location>
</feature>
<dbReference type="RefSeq" id="WP_014262571.1">
    <property type="nucleotide sequence ID" value="NC_016630.1"/>
</dbReference>
<feature type="transmembrane region" description="Helical" evidence="1">
    <location>
        <begin position="196"/>
        <end position="216"/>
    </location>
</feature>
<evidence type="ECO:0000313" key="2">
    <source>
        <dbReference type="EMBL" id="EFE27737.1"/>
    </source>
</evidence>
<dbReference type="EMBL" id="CP002390">
    <property type="protein sequence ID" value="EFE27737.1"/>
    <property type="molecule type" value="Genomic_DNA"/>
</dbReference>
<keyword evidence="3" id="KW-1185">Reference proteome</keyword>
<proteinExistence type="predicted"/>
<feature type="transmembrane region" description="Helical" evidence="1">
    <location>
        <begin position="131"/>
        <end position="157"/>
    </location>
</feature>
<dbReference type="Proteomes" id="UP000007468">
    <property type="component" value="Chromosome"/>
</dbReference>
<name>D6GTD0_FILAD</name>
<feature type="transmembrane region" description="Helical" evidence="1">
    <location>
        <begin position="169"/>
        <end position="190"/>
    </location>
</feature>
<keyword evidence="1" id="KW-0472">Membrane</keyword>